<organism evidence="2 3">
    <name type="scientific">Pararhodobacter zhoushanensis</name>
    <dbReference type="NCBI Taxonomy" id="2479545"/>
    <lineage>
        <taxon>Bacteria</taxon>
        <taxon>Pseudomonadati</taxon>
        <taxon>Pseudomonadota</taxon>
        <taxon>Alphaproteobacteria</taxon>
        <taxon>Rhodobacterales</taxon>
        <taxon>Paracoccaceae</taxon>
        <taxon>Pararhodobacter</taxon>
    </lineage>
</organism>
<protein>
    <submittedName>
        <fullName evidence="2">Alpha/beta hydrolase</fullName>
    </submittedName>
</protein>
<dbReference type="SUPFAM" id="SSF53474">
    <property type="entry name" value="alpha/beta-Hydrolases"/>
    <property type="match status" value="1"/>
</dbReference>
<keyword evidence="3" id="KW-1185">Reference proteome</keyword>
<evidence type="ECO:0000313" key="2">
    <source>
        <dbReference type="EMBL" id="MCW1935038.1"/>
    </source>
</evidence>
<dbReference type="Gene3D" id="3.40.50.1820">
    <property type="entry name" value="alpha/beta hydrolase"/>
    <property type="match status" value="1"/>
</dbReference>
<dbReference type="InterPro" id="IPR013595">
    <property type="entry name" value="Pept_S33_TAP-like_C"/>
</dbReference>
<accession>A0ABT3H5M5</accession>
<evidence type="ECO:0000313" key="3">
    <source>
        <dbReference type="Proteomes" id="UP001208938"/>
    </source>
</evidence>
<comment type="caution">
    <text evidence="2">The sequence shown here is derived from an EMBL/GenBank/DDBJ whole genome shotgun (WGS) entry which is preliminary data.</text>
</comment>
<dbReference type="Pfam" id="PF08386">
    <property type="entry name" value="Abhydrolase_4"/>
    <property type="match status" value="1"/>
</dbReference>
<dbReference type="EMBL" id="JAPDFL010000002">
    <property type="protein sequence ID" value="MCW1935038.1"/>
    <property type="molecule type" value="Genomic_DNA"/>
</dbReference>
<evidence type="ECO:0000259" key="1">
    <source>
        <dbReference type="Pfam" id="PF08386"/>
    </source>
</evidence>
<feature type="domain" description="Peptidase S33 tripeptidyl aminopeptidase-like C-terminal" evidence="1">
    <location>
        <begin position="70"/>
        <end position="132"/>
    </location>
</feature>
<sequence length="141" mass="14810">MRGKVAAWAAREGIDALAASIADGMLSTARRDDANLRGAILRMAQGQGIATFTAHQTALAARPDQTASLHSIACPVLVLTGAEDTVTPPDAGRAVAEGVADGHFVLLDGIGHMPVLERPDLVAQHIRAFLTTRLPQEERAQ</sequence>
<gene>
    <name evidence="2" type="ORF">OKW52_22965</name>
</gene>
<dbReference type="PANTHER" id="PTHR46438">
    <property type="entry name" value="ALPHA/BETA-HYDROLASES SUPERFAMILY PROTEIN"/>
    <property type="match status" value="1"/>
</dbReference>
<name>A0ABT3H5M5_9RHOB</name>
<dbReference type="RefSeq" id="WP_264507923.1">
    <property type="nucleotide sequence ID" value="NZ_JAPDFL010000002.1"/>
</dbReference>
<dbReference type="InterPro" id="IPR029058">
    <property type="entry name" value="AB_hydrolase_fold"/>
</dbReference>
<dbReference type="GO" id="GO:0016787">
    <property type="term" value="F:hydrolase activity"/>
    <property type="evidence" value="ECO:0007669"/>
    <property type="project" value="UniProtKB-KW"/>
</dbReference>
<dbReference type="Proteomes" id="UP001208938">
    <property type="component" value="Unassembled WGS sequence"/>
</dbReference>
<reference evidence="2 3" key="1">
    <citation type="submission" date="2022-10" db="EMBL/GenBank/DDBJ databases">
        <title>Pararhodobacter sp. nov., isolated from marine algae.</title>
        <authorList>
            <person name="Choi B.J."/>
            <person name="Kim J.M."/>
            <person name="Lee J.K."/>
            <person name="Choi D.G."/>
            <person name="Jeon C.O."/>
        </authorList>
    </citation>
    <scope>NUCLEOTIDE SEQUENCE [LARGE SCALE GENOMIC DNA]</scope>
    <source>
        <strain evidence="2 3">ZQ420</strain>
    </source>
</reference>
<keyword evidence="2" id="KW-0378">Hydrolase</keyword>
<proteinExistence type="predicted"/>